<sequence length="250" mass="28788">MPANRRHPASPAVSKGKDKMPRGRTRTKQQLAPPERAQKLNTTRRNSDAIAISTHESDNNSDEEPKPPKRRRRNESLQACRYRKSATRARLPPHKLPPLHARRHAINKKVDRLTRQLQDADRRDRSAKDVSKWCTERSDASAAVTKFIARYYLDMNLITSPARLKFAEACVNCLKPYCGNRPTFDVCDAMWRMLRALELDLETAKGCGIDTLFKDWHNKNIYCQHVRKIAMQVEKRLMDMRCVIIGEGGN</sequence>
<dbReference type="Proteomes" id="UP001412239">
    <property type="component" value="Unassembled WGS sequence"/>
</dbReference>
<dbReference type="EMBL" id="LN891026">
    <property type="protein sequence ID" value="CUS11284.1"/>
    <property type="molecule type" value="Genomic_DNA"/>
</dbReference>
<gene>
    <name evidence="2" type="ORF">GSTUAT00004648001</name>
</gene>
<protein>
    <submittedName>
        <fullName evidence="2">Uncharacterized protein</fullName>
    </submittedName>
</protein>
<dbReference type="AlphaFoldDB" id="A0A292PVX4"/>
<evidence type="ECO:0000313" key="3">
    <source>
        <dbReference type="Proteomes" id="UP001412239"/>
    </source>
</evidence>
<reference evidence="2" key="1">
    <citation type="submission" date="2015-10" db="EMBL/GenBank/DDBJ databases">
        <authorList>
            <person name="Regsiter A."/>
            <person name="william w."/>
        </authorList>
    </citation>
    <scope>NUCLEOTIDE SEQUENCE</scope>
    <source>
        <strain evidence="2">Montdore</strain>
    </source>
</reference>
<accession>A0A292PVX4</accession>
<feature type="compositionally biased region" description="Basic and acidic residues" evidence="1">
    <location>
        <begin position="55"/>
        <end position="67"/>
    </location>
</feature>
<evidence type="ECO:0000313" key="2">
    <source>
        <dbReference type="EMBL" id="CUS11284.1"/>
    </source>
</evidence>
<evidence type="ECO:0000256" key="1">
    <source>
        <dbReference type="SAM" id="MobiDB-lite"/>
    </source>
</evidence>
<keyword evidence="3" id="KW-1185">Reference proteome</keyword>
<feature type="region of interest" description="Disordered" evidence="1">
    <location>
        <begin position="1"/>
        <end position="79"/>
    </location>
</feature>
<organism evidence="2 3">
    <name type="scientific">Tuber aestivum</name>
    <name type="common">summer truffle</name>
    <dbReference type="NCBI Taxonomy" id="59557"/>
    <lineage>
        <taxon>Eukaryota</taxon>
        <taxon>Fungi</taxon>
        <taxon>Dikarya</taxon>
        <taxon>Ascomycota</taxon>
        <taxon>Pezizomycotina</taxon>
        <taxon>Pezizomycetes</taxon>
        <taxon>Pezizales</taxon>
        <taxon>Tuberaceae</taxon>
        <taxon>Tuber</taxon>
    </lineage>
</organism>
<proteinExistence type="predicted"/>
<name>A0A292PVX4_9PEZI</name>